<accession>A0A151GIX4</accession>
<dbReference type="SUPFAM" id="SSF81383">
    <property type="entry name" value="F-box domain"/>
    <property type="match status" value="1"/>
</dbReference>
<dbReference type="InParanoid" id="A0A151GIX4"/>
<dbReference type="InterPro" id="IPR036047">
    <property type="entry name" value="F-box-like_dom_sf"/>
</dbReference>
<reference evidence="2 3" key="1">
    <citation type="journal article" date="2016" name="Sci. Rep.">
        <title>Insights into Adaptations to a Near-Obligate Nematode Endoparasitic Lifestyle from the Finished Genome of Drechmeria coniospora.</title>
        <authorList>
            <person name="Zhang L."/>
            <person name="Zhou Z."/>
            <person name="Guo Q."/>
            <person name="Fokkens L."/>
            <person name="Miskei M."/>
            <person name="Pocsi I."/>
            <person name="Zhang W."/>
            <person name="Chen M."/>
            <person name="Wang L."/>
            <person name="Sun Y."/>
            <person name="Donzelli B.G."/>
            <person name="Gibson D.M."/>
            <person name="Nelson D.R."/>
            <person name="Luo J.G."/>
            <person name="Rep M."/>
            <person name="Liu H."/>
            <person name="Yang S."/>
            <person name="Wang J."/>
            <person name="Krasnoff S.B."/>
            <person name="Xu Y."/>
            <person name="Molnar I."/>
            <person name="Lin M."/>
        </authorList>
    </citation>
    <scope>NUCLEOTIDE SEQUENCE [LARGE SCALE GENOMIC DNA]</scope>
    <source>
        <strain evidence="2 3">ARSEF 6962</strain>
    </source>
</reference>
<name>A0A151GIX4_DRECN</name>
<protein>
    <recommendedName>
        <fullName evidence="1">F-box domain-containing protein</fullName>
    </recommendedName>
</protein>
<comment type="caution">
    <text evidence="2">The sequence shown here is derived from an EMBL/GenBank/DDBJ whole genome shotgun (WGS) entry which is preliminary data.</text>
</comment>
<sequence>MGGVTVFPFHEACYGLLSRAIKGTIDNELIYSAFVRLSNEFETWMLDIDYGDPPPRDNRDWISVPGTELLVKNPAESIDMSPFLVQQAPAALPCCEGCDSLSDPFNELPIEIRQQLMAQLPLLDISALRQASKIMFETLPSKTVWTRVLTETMPWLWEMDDVLSRGEHHRLDLIQTIKKLQTQTEYSFDGINQCLTLANRRRVWSVCEQIAVEYKKLNYPTSAARKWIPKGDGCFELLCR</sequence>
<dbReference type="STRING" id="98403.A0A151GIX4"/>
<proteinExistence type="predicted"/>
<dbReference type="Proteomes" id="UP000076580">
    <property type="component" value="Chromosome 02"/>
</dbReference>
<dbReference type="EMBL" id="LAYC01000002">
    <property type="protein sequence ID" value="KYK57044.1"/>
    <property type="molecule type" value="Genomic_DNA"/>
</dbReference>
<dbReference type="RefSeq" id="XP_040656396.1">
    <property type="nucleotide sequence ID" value="XM_040801363.1"/>
</dbReference>
<evidence type="ECO:0000313" key="3">
    <source>
        <dbReference type="Proteomes" id="UP000076580"/>
    </source>
</evidence>
<gene>
    <name evidence="2" type="ORF">DCS_04051</name>
</gene>
<organism evidence="2 3">
    <name type="scientific">Drechmeria coniospora</name>
    <name type="common">Nematophagous fungus</name>
    <name type="synonym">Meria coniospora</name>
    <dbReference type="NCBI Taxonomy" id="98403"/>
    <lineage>
        <taxon>Eukaryota</taxon>
        <taxon>Fungi</taxon>
        <taxon>Dikarya</taxon>
        <taxon>Ascomycota</taxon>
        <taxon>Pezizomycotina</taxon>
        <taxon>Sordariomycetes</taxon>
        <taxon>Hypocreomycetidae</taxon>
        <taxon>Hypocreales</taxon>
        <taxon>Ophiocordycipitaceae</taxon>
        <taxon>Drechmeria</taxon>
    </lineage>
</organism>
<dbReference type="AlphaFoldDB" id="A0A151GIX4"/>
<dbReference type="InterPro" id="IPR001810">
    <property type="entry name" value="F-box_dom"/>
</dbReference>
<evidence type="ECO:0000313" key="2">
    <source>
        <dbReference type="EMBL" id="KYK57044.1"/>
    </source>
</evidence>
<keyword evidence="3" id="KW-1185">Reference proteome</keyword>
<dbReference type="GeneID" id="63716694"/>
<feature type="domain" description="F-box" evidence="1">
    <location>
        <begin position="102"/>
        <end position="148"/>
    </location>
</feature>
<evidence type="ECO:0000259" key="1">
    <source>
        <dbReference type="PROSITE" id="PS50181"/>
    </source>
</evidence>
<dbReference type="PROSITE" id="PS50181">
    <property type="entry name" value="FBOX"/>
    <property type="match status" value="1"/>
</dbReference>